<dbReference type="EMBL" id="MU003733">
    <property type="protein sequence ID" value="KAF2801293.1"/>
    <property type="molecule type" value="Genomic_DNA"/>
</dbReference>
<evidence type="ECO:0000313" key="1">
    <source>
        <dbReference type="EMBL" id="KAF2801293.1"/>
    </source>
</evidence>
<reference evidence="3" key="3">
    <citation type="submission" date="2025-04" db="UniProtKB">
        <authorList>
            <consortium name="RefSeq"/>
        </authorList>
    </citation>
    <scope>IDENTIFICATION</scope>
    <source>
        <strain evidence="3">CBS 304.34</strain>
    </source>
</reference>
<gene>
    <name evidence="1 3" type="ORF">BDZ99DRAFT_403719</name>
</gene>
<protein>
    <submittedName>
        <fullName evidence="1 3">Uncharacterized protein</fullName>
    </submittedName>
</protein>
<reference evidence="3" key="2">
    <citation type="submission" date="2020-04" db="EMBL/GenBank/DDBJ databases">
        <authorList>
            <consortium name="NCBI Genome Project"/>
        </authorList>
    </citation>
    <scope>NUCLEOTIDE SEQUENCE</scope>
    <source>
        <strain evidence="3">CBS 304.34</strain>
    </source>
</reference>
<dbReference type="OrthoDB" id="3262926at2759"/>
<reference evidence="1 3" key="1">
    <citation type="journal article" date="2020" name="Stud. Mycol.">
        <title>101 Dothideomycetes genomes: a test case for predicting lifestyles and emergence of pathogens.</title>
        <authorList>
            <person name="Haridas S."/>
            <person name="Albert R."/>
            <person name="Binder M."/>
            <person name="Bloem J."/>
            <person name="Labutti K."/>
            <person name="Salamov A."/>
            <person name="Andreopoulos B."/>
            <person name="Baker S."/>
            <person name="Barry K."/>
            <person name="Bills G."/>
            <person name="Bluhm B."/>
            <person name="Cannon C."/>
            <person name="Castanera R."/>
            <person name="Culley D."/>
            <person name="Daum C."/>
            <person name="Ezra D."/>
            <person name="Gonzalez J."/>
            <person name="Henrissat B."/>
            <person name="Kuo A."/>
            <person name="Liang C."/>
            <person name="Lipzen A."/>
            <person name="Lutzoni F."/>
            <person name="Magnuson J."/>
            <person name="Mondo S."/>
            <person name="Nolan M."/>
            <person name="Ohm R."/>
            <person name="Pangilinan J."/>
            <person name="Park H.-J."/>
            <person name="Ramirez L."/>
            <person name="Alfaro M."/>
            <person name="Sun H."/>
            <person name="Tritt A."/>
            <person name="Yoshinaga Y."/>
            <person name="Zwiers L.-H."/>
            <person name="Turgeon B."/>
            <person name="Goodwin S."/>
            <person name="Spatafora J."/>
            <person name="Crous P."/>
            <person name="Grigoriev I."/>
        </authorList>
    </citation>
    <scope>NUCLEOTIDE SEQUENCE</scope>
    <source>
        <strain evidence="1 3">CBS 304.34</strain>
    </source>
</reference>
<name>A0A6A6XYF3_9PEZI</name>
<evidence type="ECO:0000313" key="3">
    <source>
        <dbReference type="RefSeq" id="XP_033568257.1"/>
    </source>
</evidence>
<sequence length="68" mass="7678">YKTSAYSWSACDIKLVDGTTINSCRTFCWAGDPGSKELEEGAFDLERYQRYFKSSVVRKPVFSPLTGL</sequence>
<dbReference type="GeneID" id="54457251"/>
<organism evidence="1">
    <name type="scientific">Mytilinidion resinicola</name>
    <dbReference type="NCBI Taxonomy" id="574789"/>
    <lineage>
        <taxon>Eukaryota</taxon>
        <taxon>Fungi</taxon>
        <taxon>Dikarya</taxon>
        <taxon>Ascomycota</taxon>
        <taxon>Pezizomycotina</taxon>
        <taxon>Dothideomycetes</taxon>
        <taxon>Pleosporomycetidae</taxon>
        <taxon>Mytilinidiales</taxon>
        <taxon>Mytilinidiaceae</taxon>
        <taxon>Mytilinidion</taxon>
    </lineage>
</organism>
<keyword evidence="2" id="KW-1185">Reference proteome</keyword>
<dbReference type="AlphaFoldDB" id="A0A6A6XYF3"/>
<dbReference type="RefSeq" id="XP_033568257.1">
    <property type="nucleotide sequence ID" value="XM_033716358.1"/>
</dbReference>
<dbReference type="Proteomes" id="UP000504636">
    <property type="component" value="Unplaced"/>
</dbReference>
<accession>A0A6A6XYF3</accession>
<feature type="non-terminal residue" evidence="1">
    <location>
        <position position="1"/>
    </location>
</feature>
<proteinExistence type="predicted"/>
<evidence type="ECO:0000313" key="2">
    <source>
        <dbReference type="Proteomes" id="UP000504636"/>
    </source>
</evidence>